<evidence type="ECO:0000313" key="3">
    <source>
        <dbReference type="Proteomes" id="UP000285712"/>
    </source>
</evidence>
<feature type="region of interest" description="Disordered" evidence="1">
    <location>
        <begin position="1"/>
        <end position="67"/>
    </location>
</feature>
<feature type="non-terminal residue" evidence="2">
    <location>
        <position position="132"/>
    </location>
</feature>
<dbReference type="VEuPathDB" id="FungiDB:H257_15196"/>
<organism evidence="2 3">
    <name type="scientific">Aphanomyces astaci</name>
    <name type="common">Crayfish plague agent</name>
    <dbReference type="NCBI Taxonomy" id="112090"/>
    <lineage>
        <taxon>Eukaryota</taxon>
        <taxon>Sar</taxon>
        <taxon>Stramenopiles</taxon>
        <taxon>Oomycota</taxon>
        <taxon>Saprolegniomycetes</taxon>
        <taxon>Saprolegniales</taxon>
        <taxon>Verrucalvaceae</taxon>
        <taxon>Aphanomyces</taxon>
    </lineage>
</organism>
<dbReference type="AlphaFoldDB" id="A0A418DTS8"/>
<accession>A0A418DTS8</accession>
<evidence type="ECO:0000313" key="2">
    <source>
        <dbReference type="EMBL" id="RHY99693.1"/>
    </source>
</evidence>
<feature type="compositionally biased region" description="Low complexity" evidence="1">
    <location>
        <begin position="55"/>
        <end position="67"/>
    </location>
</feature>
<name>A0A418DTS8_APHAT</name>
<evidence type="ECO:0000256" key="1">
    <source>
        <dbReference type="SAM" id="MobiDB-lite"/>
    </source>
</evidence>
<sequence length="132" mass="14184">MKRKEMKFHQSERASRYGGGAPRRSSSLTSSPLLATASDLTSTAAPFVPQQLQRPAPSSADPSESAPLVQVTRGGCIFFVPEADATGGIHEIPSQFVCMWPLDTTTSQHRNVAGSFGYPSHSYKVLSDTDGR</sequence>
<dbReference type="EMBL" id="QUTG01001403">
    <property type="protein sequence ID" value="RHY99693.1"/>
    <property type="molecule type" value="Genomic_DNA"/>
</dbReference>
<feature type="compositionally biased region" description="Low complexity" evidence="1">
    <location>
        <begin position="25"/>
        <end position="45"/>
    </location>
</feature>
<comment type="caution">
    <text evidence="2">The sequence shown here is derived from an EMBL/GenBank/DDBJ whole genome shotgun (WGS) entry which is preliminary data.</text>
</comment>
<reference evidence="2 3" key="1">
    <citation type="submission" date="2018-08" db="EMBL/GenBank/DDBJ databases">
        <title>Aphanomyces genome sequencing and annotation.</title>
        <authorList>
            <person name="Minardi D."/>
            <person name="Oidtmann B."/>
            <person name="Van Der Giezen M."/>
            <person name="Studholme D.J."/>
        </authorList>
    </citation>
    <scope>NUCLEOTIDE SEQUENCE [LARGE SCALE GENOMIC DNA]</scope>
    <source>
        <strain evidence="2 3">Sv</strain>
    </source>
</reference>
<protein>
    <submittedName>
        <fullName evidence="2">Uncharacterized protein</fullName>
    </submittedName>
</protein>
<gene>
    <name evidence="2" type="ORF">DYB35_011619</name>
</gene>
<proteinExistence type="predicted"/>
<dbReference type="Proteomes" id="UP000285712">
    <property type="component" value="Unassembled WGS sequence"/>
</dbReference>